<keyword evidence="1" id="KW-1133">Transmembrane helix</keyword>
<evidence type="ECO:0000313" key="2">
    <source>
        <dbReference type="EMBL" id="MEK7952799.1"/>
    </source>
</evidence>
<feature type="transmembrane region" description="Helical" evidence="1">
    <location>
        <begin position="20"/>
        <end position="42"/>
    </location>
</feature>
<dbReference type="RefSeq" id="WP_341406556.1">
    <property type="nucleotide sequence ID" value="NZ_JBBUKT010000008.1"/>
</dbReference>
<organism evidence="2 3">
    <name type="scientific">Luteolibacter soli</name>
    <dbReference type="NCBI Taxonomy" id="3135280"/>
    <lineage>
        <taxon>Bacteria</taxon>
        <taxon>Pseudomonadati</taxon>
        <taxon>Verrucomicrobiota</taxon>
        <taxon>Verrucomicrobiia</taxon>
        <taxon>Verrucomicrobiales</taxon>
        <taxon>Verrucomicrobiaceae</taxon>
        <taxon>Luteolibacter</taxon>
    </lineage>
</organism>
<name>A0ABU9AYF1_9BACT</name>
<keyword evidence="1" id="KW-0472">Membrane</keyword>
<accession>A0ABU9AYF1</accession>
<reference evidence="2 3" key="1">
    <citation type="submission" date="2024-04" db="EMBL/GenBank/DDBJ databases">
        <title>Luteolibacter sp. isolated from soil.</title>
        <authorList>
            <person name="An J."/>
        </authorList>
    </citation>
    <scope>NUCLEOTIDE SEQUENCE [LARGE SCALE GENOMIC DNA]</scope>
    <source>
        <strain evidence="2 3">Y139</strain>
    </source>
</reference>
<proteinExistence type="predicted"/>
<protein>
    <submittedName>
        <fullName evidence="2">Uncharacterized protein</fullName>
    </submittedName>
</protein>
<keyword evidence="1" id="KW-0812">Transmembrane</keyword>
<keyword evidence="3" id="KW-1185">Reference proteome</keyword>
<dbReference type="Proteomes" id="UP001371305">
    <property type="component" value="Unassembled WGS sequence"/>
</dbReference>
<evidence type="ECO:0000313" key="3">
    <source>
        <dbReference type="Proteomes" id="UP001371305"/>
    </source>
</evidence>
<comment type="caution">
    <text evidence="2">The sequence shown here is derived from an EMBL/GenBank/DDBJ whole genome shotgun (WGS) entry which is preliminary data.</text>
</comment>
<evidence type="ECO:0000256" key="1">
    <source>
        <dbReference type="SAM" id="Phobius"/>
    </source>
</evidence>
<sequence length="103" mass="10981">MSTTILASLTESQIDAIIRHFGTLVAAISSLATTAGVAVLIWRQSKNKKDLVARIDANTEISTTAFDTANGHNSKIVELSQQVASAVEEIKGAKSDKLDPEEK</sequence>
<gene>
    <name evidence="2" type="ORF">WKV53_19960</name>
</gene>
<dbReference type="EMBL" id="JBBUKT010000008">
    <property type="protein sequence ID" value="MEK7952799.1"/>
    <property type="molecule type" value="Genomic_DNA"/>
</dbReference>